<feature type="domain" description="Ubiquitin-like protease family profile" evidence="6">
    <location>
        <begin position="1161"/>
        <end position="1338"/>
    </location>
</feature>
<evidence type="ECO:0000256" key="2">
    <source>
        <dbReference type="ARBA" id="ARBA00022670"/>
    </source>
</evidence>
<accession>A0ABR2ZMY1</accession>
<keyword evidence="8" id="KW-1185">Reference proteome</keyword>
<evidence type="ECO:0000256" key="4">
    <source>
        <dbReference type="SAM" id="Coils"/>
    </source>
</evidence>
<feature type="region of interest" description="Disordered" evidence="5">
    <location>
        <begin position="350"/>
        <end position="392"/>
    </location>
</feature>
<sequence length="1371" mass="154013">MPVFPPNKPTRDPPYRKISLGWTQTSPKKKQAQSNNLLVRLDLQSNRKRELRQQLEQLKRTRQDVVESPSSEPDSTNVSGCKDASGAAGTPSEVRAAVGIRESSPPAGSIGDDETIPSSQASLLEELPGVDFDDFGTQSNPRTPQKLKKIKQRKKKQHSKQEIRDEPGLDVVARWKTVLESLVDPLLKFKERTLGQPNEQDSAPPLVCSGSCMVEETAIRFYSFHLLRGFFPTAPSQPRMAIAIHLLEFYQALCEQSSDAVTALAGALEVTYRRRGLPLLDSAGKLMKDPLRRSLGQALQWYDILASNINRKLDDELEGLKATLPPLRDTVTPLPQPLAISKALSLVPQGESTPSARVDIPAPEPASVPPSAPLDSDNTTPPSPTPRTSQDRCSGYLQRLCPACFGGNSFGKSFDQGGDIHVALDGNFHHRHLKSGGDGVDFYESYRFLTKAEVDKVGERIDAARQKPPKPRQGPVPDDIVDADGEAYKAARGESQQTQSKRFDENGVMALVCRHDIPLLAASIDTPGEQQKFTIALLEEFFGMLPADATVAVLYDIACVIDRSVHIYDILDEQIVSRIVFATAIMHAYGHQWSCQLHYNPRLRKGLGLTDGEGTERLWSALRKLIGLERRSSRARRIWLLDRQCDAIAQKHRDDLGAYISRKLFGYVQKKEADAIKTLRSYKIPLEELQALWKEQREAQTSCDGVAPARLKKELSKMLQLVTEIEALESTIAATRAAIQKLKFPPTDSLMYLADLERTHAKLKAKADDLYQALNIPEKHPSLSNIPLSYIHTLLLACDLKFDIQKRVIATSQEYDQIDQAVGGVHQPIGTRNHQMALKNMTKRKSTLTNLLRKFNQFCAYLEVQYRKHYNIPVPRPLPMNISSLRDSESSDLWEDIWVTNSRPPPRWLTDEKARKGIRAASSLERCVEERRRLSQEAKNLCLWFRDELHALMVIVDDPAHLPSKSLIKLRIQDLLLQADLWATPFVEREVFENQIALVKEHLQQASPRPFPTQGLLSRNVSAVLQGVDEGSEGEDSRALWVFDEDVDVGQVEEAVEQVEGQVEMFEAGPSDSESESESDSEIEILWSRQPGDNVIASDIMNKLAGNNTDDDDDDIVLTWATPDNLSIDAILPSCVKASVYYKIQGTWQSPRQLMSLGKRWTFERGEFQKIDHPKARLDDGCINGLAHLLLERHRSTDGDLCAYLSTYTVTELLKSSTSTESIWRTIRSSQYWSKSKWILPIHSRTMEHWAVAVVNANTRCIHLFDSMGSRSFLAEWLPRVQIVVTRLVQLAQDQGHSIASPAFLCLSDWSASPLDLSRRQSNGYDCGVWILWVIAAVVRGYDYAYLEEKDIGRFRDYLAKAIRTLPLMQN</sequence>
<evidence type="ECO:0000256" key="1">
    <source>
        <dbReference type="ARBA" id="ARBA00005234"/>
    </source>
</evidence>
<dbReference type="SUPFAM" id="SSF54001">
    <property type="entry name" value="Cysteine proteinases"/>
    <property type="match status" value="1"/>
</dbReference>
<organism evidence="7 8">
    <name type="scientific">Marasmius tenuissimus</name>
    <dbReference type="NCBI Taxonomy" id="585030"/>
    <lineage>
        <taxon>Eukaryota</taxon>
        <taxon>Fungi</taxon>
        <taxon>Dikarya</taxon>
        <taxon>Basidiomycota</taxon>
        <taxon>Agaricomycotina</taxon>
        <taxon>Agaricomycetes</taxon>
        <taxon>Agaricomycetidae</taxon>
        <taxon>Agaricales</taxon>
        <taxon>Marasmiineae</taxon>
        <taxon>Marasmiaceae</taxon>
        <taxon>Marasmius</taxon>
    </lineage>
</organism>
<dbReference type="EMBL" id="JBBXMP010000102">
    <property type="protein sequence ID" value="KAL0062527.1"/>
    <property type="molecule type" value="Genomic_DNA"/>
</dbReference>
<dbReference type="InterPro" id="IPR038765">
    <property type="entry name" value="Papain-like_cys_pep_sf"/>
</dbReference>
<dbReference type="InterPro" id="IPR003653">
    <property type="entry name" value="Peptidase_C48_C"/>
</dbReference>
<dbReference type="InterPro" id="IPR040521">
    <property type="entry name" value="KDZ"/>
</dbReference>
<name>A0ABR2ZMY1_9AGAR</name>
<feature type="region of interest" description="Disordered" evidence="5">
    <location>
        <begin position="1"/>
        <end position="93"/>
    </location>
</feature>
<gene>
    <name evidence="7" type="ORF">AAF712_010566</name>
</gene>
<dbReference type="PROSITE" id="PS50600">
    <property type="entry name" value="ULP_PROTEASE"/>
    <property type="match status" value="1"/>
</dbReference>
<reference evidence="7 8" key="1">
    <citation type="submission" date="2024-05" db="EMBL/GenBank/DDBJ databases">
        <title>A draft genome resource for the thread blight pathogen Marasmius tenuissimus strain MS-2.</title>
        <authorList>
            <person name="Yulfo-Soto G.E."/>
            <person name="Baruah I.K."/>
            <person name="Amoako-Attah I."/>
            <person name="Bukari Y."/>
            <person name="Meinhardt L.W."/>
            <person name="Bailey B.A."/>
            <person name="Cohen S.P."/>
        </authorList>
    </citation>
    <scope>NUCLEOTIDE SEQUENCE [LARGE SCALE GENOMIC DNA]</scope>
    <source>
        <strain evidence="7 8">MS-2</strain>
    </source>
</reference>
<evidence type="ECO:0000313" key="7">
    <source>
        <dbReference type="EMBL" id="KAL0062527.1"/>
    </source>
</evidence>
<dbReference type="Pfam" id="PF02902">
    <property type="entry name" value="Peptidase_C48"/>
    <property type="match status" value="1"/>
</dbReference>
<keyword evidence="4" id="KW-0175">Coiled coil</keyword>
<dbReference type="PANTHER" id="PTHR33096:SF1">
    <property type="entry name" value="CXC1-LIKE CYSTEINE CLUSTER ASSOCIATED WITH KDZ TRANSPOSASES DOMAIN-CONTAINING PROTEIN"/>
    <property type="match status" value="1"/>
</dbReference>
<keyword evidence="3" id="KW-0378">Hydrolase</keyword>
<feature type="compositionally biased region" description="Pro residues" evidence="5">
    <location>
        <begin position="362"/>
        <end position="372"/>
    </location>
</feature>
<dbReference type="Pfam" id="PF18758">
    <property type="entry name" value="KDZ"/>
    <property type="match status" value="1"/>
</dbReference>
<feature type="compositionally biased region" description="Basic residues" evidence="5">
    <location>
        <begin position="145"/>
        <end position="158"/>
    </location>
</feature>
<feature type="compositionally biased region" description="Polar residues" evidence="5">
    <location>
        <begin position="21"/>
        <end position="37"/>
    </location>
</feature>
<proteinExistence type="inferred from homology"/>
<dbReference type="Gene3D" id="3.40.395.10">
    <property type="entry name" value="Adenoviral Proteinase, Chain A"/>
    <property type="match status" value="1"/>
</dbReference>
<keyword evidence="2" id="KW-0645">Protease</keyword>
<comment type="caution">
    <text evidence="7">The sequence shown here is derived from an EMBL/GenBank/DDBJ whole genome shotgun (WGS) entry which is preliminary data.</text>
</comment>
<evidence type="ECO:0000313" key="8">
    <source>
        <dbReference type="Proteomes" id="UP001437256"/>
    </source>
</evidence>
<protein>
    <recommendedName>
        <fullName evidence="6">Ubiquitin-like protease family profile domain-containing protein</fullName>
    </recommendedName>
</protein>
<comment type="similarity">
    <text evidence="1">Belongs to the peptidase C48 family.</text>
</comment>
<feature type="compositionally biased region" description="Polar residues" evidence="5">
    <location>
        <begin position="68"/>
        <end position="79"/>
    </location>
</feature>
<dbReference type="Proteomes" id="UP001437256">
    <property type="component" value="Unassembled WGS sequence"/>
</dbReference>
<feature type="coiled-coil region" evidence="4">
    <location>
        <begin position="711"/>
        <end position="773"/>
    </location>
</feature>
<feature type="region of interest" description="Disordered" evidence="5">
    <location>
        <begin position="130"/>
        <end position="165"/>
    </location>
</feature>
<evidence type="ECO:0000256" key="5">
    <source>
        <dbReference type="SAM" id="MobiDB-lite"/>
    </source>
</evidence>
<evidence type="ECO:0000259" key="6">
    <source>
        <dbReference type="PROSITE" id="PS50600"/>
    </source>
</evidence>
<dbReference type="PANTHER" id="PTHR33096">
    <property type="entry name" value="CXC2 DOMAIN-CONTAINING PROTEIN"/>
    <property type="match status" value="1"/>
</dbReference>
<evidence type="ECO:0000256" key="3">
    <source>
        <dbReference type="ARBA" id="ARBA00022801"/>
    </source>
</evidence>
<feature type="compositionally biased region" description="Basic and acidic residues" evidence="5">
    <location>
        <begin position="45"/>
        <end position="65"/>
    </location>
</feature>